<keyword evidence="4" id="KW-1185">Reference proteome</keyword>
<evidence type="ECO:0000313" key="3">
    <source>
        <dbReference type="EMBL" id="KAJ7217279.1"/>
    </source>
</evidence>
<protein>
    <submittedName>
        <fullName evidence="3">Uncharacterized protein</fullName>
    </submittedName>
</protein>
<sequence length="248" mass="24907">MFPSKLSALSLFSSIVALSGNVAILPPGICIVRGEEITRTLVAPAIGITSVSVLGVEGDETTFALYQTADDGATTFIQTMVADATDIADVFPAPPFVCNFHSTAKGKMQCIEADATSTAVISVNMQTLHYAVNDAVATTPSPSLHVQPTITQNPSAVTGESSAPASSGFPDAQSTNPATGKNSVSGSALSGSSASASSPNASQISSAPSTTPSSAALPAFVATYSKMAMVFGLVAALTAHSTASAYPL</sequence>
<gene>
    <name evidence="3" type="ORF">GGX14DRAFT_440924</name>
</gene>
<reference evidence="3" key="1">
    <citation type="submission" date="2023-03" db="EMBL/GenBank/DDBJ databases">
        <title>Massive genome expansion in bonnet fungi (Mycena s.s.) driven by repeated elements and novel gene families across ecological guilds.</title>
        <authorList>
            <consortium name="Lawrence Berkeley National Laboratory"/>
            <person name="Harder C.B."/>
            <person name="Miyauchi S."/>
            <person name="Viragh M."/>
            <person name="Kuo A."/>
            <person name="Thoen E."/>
            <person name="Andreopoulos B."/>
            <person name="Lu D."/>
            <person name="Skrede I."/>
            <person name="Drula E."/>
            <person name="Henrissat B."/>
            <person name="Morin E."/>
            <person name="Kohler A."/>
            <person name="Barry K."/>
            <person name="LaButti K."/>
            <person name="Morin E."/>
            <person name="Salamov A."/>
            <person name="Lipzen A."/>
            <person name="Mereny Z."/>
            <person name="Hegedus B."/>
            <person name="Baldrian P."/>
            <person name="Stursova M."/>
            <person name="Weitz H."/>
            <person name="Taylor A."/>
            <person name="Grigoriev I.V."/>
            <person name="Nagy L.G."/>
            <person name="Martin F."/>
            <person name="Kauserud H."/>
        </authorList>
    </citation>
    <scope>NUCLEOTIDE SEQUENCE</scope>
    <source>
        <strain evidence="3">9144</strain>
    </source>
</reference>
<feature type="chain" id="PRO_5042270924" evidence="2">
    <location>
        <begin position="24"/>
        <end position="248"/>
    </location>
</feature>
<dbReference type="EMBL" id="JARJCW010000014">
    <property type="protein sequence ID" value="KAJ7217279.1"/>
    <property type="molecule type" value="Genomic_DNA"/>
</dbReference>
<feature type="compositionally biased region" description="Low complexity" evidence="1">
    <location>
        <begin position="183"/>
        <end position="213"/>
    </location>
</feature>
<evidence type="ECO:0000256" key="2">
    <source>
        <dbReference type="SAM" id="SignalP"/>
    </source>
</evidence>
<organism evidence="3 4">
    <name type="scientific">Mycena pura</name>
    <dbReference type="NCBI Taxonomy" id="153505"/>
    <lineage>
        <taxon>Eukaryota</taxon>
        <taxon>Fungi</taxon>
        <taxon>Dikarya</taxon>
        <taxon>Basidiomycota</taxon>
        <taxon>Agaricomycotina</taxon>
        <taxon>Agaricomycetes</taxon>
        <taxon>Agaricomycetidae</taxon>
        <taxon>Agaricales</taxon>
        <taxon>Marasmiineae</taxon>
        <taxon>Mycenaceae</taxon>
        <taxon>Mycena</taxon>
    </lineage>
</organism>
<proteinExistence type="predicted"/>
<feature type="region of interest" description="Disordered" evidence="1">
    <location>
        <begin position="141"/>
        <end position="213"/>
    </location>
</feature>
<feature type="compositionally biased region" description="Polar residues" evidence="1">
    <location>
        <begin position="172"/>
        <end position="182"/>
    </location>
</feature>
<name>A0AAD6VR01_9AGAR</name>
<dbReference type="Proteomes" id="UP001219525">
    <property type="component" value="Unassembled WGS sequence"/>
</dbReference>
<dbReference type="AlphaFoldDB" id="A0AAD6VR01"/>
<accession>A0AAD6VR01</accession>
<feature type="signal peptide" evidence="2">
    <location>
        <begin position="1"/>
        <end position="23"/>
    </location>
</feature>
<evidence type="ECO:0000313" key="4">
    <source>
        <dbReference type="Proteomes" id="UP001219525"/>
    </source>
</evidence>
<feature type="compositionally biased region" description="Polar residues" evidence="1">
    <location>
        <begin position="141"/>
        <end position="165"/>
    </location>
</feature>
<keyword evidence="2" id="KW-0732">Signal</keyword>
<evidence type="ECO:0000256" key="1">
    <source>
        <dbReference type="SAM" id="MobiDB-lite"/>
    </source>
</evidence>
<comment type="caution">
    <text evidence="3">The sequence shown here is derived from an EMBL/GenBank/DDBJ whole genome shotgun (WGS) entry which is preliminary data.</text>
</comment>